<dbReference type="GO" id="GO:0003676">
    <property type="term" value="F:nucleic acid binding"/>
    <property type="evidence" value="ECO:0007669"/>
    <property type="project" value="InterPro"/>
</dbReference>
<evidence type="ECO:0000313" key="3">
    <source>
        <dbReference type="EMBL" id="KAA0062783.1"/>
    </source>
</evidence>
<dbReference type="PROSITE" id="PS50158">
    <property type="entry name" value="ZF_CCHC"/>
    <property type="match status" value="1"/>
</dbReference>
<comment type="caution">
    <text evidence="3">The sequence shown here is derived from an EMBL/GenBank/DDBJ whole genome shotgun (WGS) entry which is preliminary data.</text>
</comment>
<reference evidence="3 4" key="1">
    <citation type="submission" date="2019-08" db="EMBL/GenBank/DDBJ databases">
        <title>Draft genome sequences of two oriental melons (Cucumis melo L. var makuwa).</title>
        <authorList>
            <person name="Kwon S.-Y."/>
        </authorList>
    </citation>
    <scope>NUCLEOTIDE SEQUENCE [LARGE SCALE GENOMIC DNA]</scope>
    <source>
        <strain evidence="4">cv. SW 3</strain>
        <tissue evidence="3">Leaf</tissue>
    </source>
</reference>
<proteinExistence type="predicted"/>
<keyword evidence="1" id="KW-0863">Zinc-finger</keyword>
<name>A0A5A7V424_CUCMM</name>
<feature type="domain" description="CCHC-type" evidence="2">
    <location>
        <begin position="124"/>
        <end position="137"/>
    </location>
</feature>
<organism evidence="3 4">
    <name type="scientific">Cucumis melo var. makuwa</name>
    <name type="common">Oriental melon</name>
    <dbReference type="NCBI Taxonomy" id="1194695"/>
    <lineage>
        <taxon>Eukaryota</taxon>
        <taxon>Viridiplantae</taxon>
        <taxon>Streptophyta</taxon>
        <taxon>Embryophyta</taxon>
        <taxon>Tracheophyta</taxon>
        <taxon>Spermatophyta</taxon>
        <taxon>Magnoliopsida</taxon>
        <taxon>eudicotyledons</taxon>
        <taxon>Gunneridae</taxon>
        <taxon>Pentapetalae</taxon>
        <taxon>rosids</taxon>
        <taxon>fabids</taxon>
        <taxon>Cucurbitales</taxon>
        <taxon>Cucurbitaceae</taxon>
        <taxon>Benincaseae</taxon>
        <taxon>Cucumis</taxon>
    </lineage>
</organism>
<dbReference type="OrthoDB" id="1113820at2759"/>
<keyword evidence="1" id="KW-0862">Zinc</keyword>
<dbReference type="SUPFAM" id="SSF57756">
    <property type="entry name" value="Retrovirus zinc finger-like domains"/>
    <property type="match status" value="1"/>
</dbReference>
<protein>
    <submittedName>
        <fullName evidence="3">Gag-pol polyprotein</fullName>
    </submittedName>
</protein>
<dbReference type="GO" id="GO:0008270">
    <property type="term" value="F:zinc ion binding"/>
    <property type="evidence" value="ECO:0007669"/>
    <property type="project" value="UniProtKB-KW"/>
</dbReference>
<gene>
    <name evidence="3" type="ORF">E6C27_scaffold382G001270</name>
</gene>
<dbReference type="AlphaFoldDB" id="A0A5A7V424"/>
<dbReference type="Proteomes" id="UP000321393">
    <property type="component" value="Unassembled WGS sequence"/>
</dbReference>
<sequence>MLRKEDSEARVVQKERIQDLMDKNERLMGIISSLKVKLKEVQNVCDQTIKSVKMLNSVTDNLDSILSLGQNGSSKYCLGFDTSTRGVKITPEVKFVPASVKETTDPSCKKLSTNTGAKFSRWVCYYCGRRGHIRSFCYKLLRDRRHQQRPKLVNKQNQYRTTKRNNDVRGTHLI</sequence>
<dbReference type="InterPro" id="IPR036875">
    <property type="entry name" value="Znf_CCHC_sf"/>
</dbReference>
<dbReference type="InterPro" id="IPR001878">
    <property type="entry name" value="Znf_CCHC"/>
</dbReference>
<evidence type="ECO:0000259" key="2">
    <source>
        <dbReference type="PROSITE" id="PS50158"/>
    </source>
</evidence>
<evidence type="ECO:0000256" key="1">
    <source>
        <dbReference type="PROSITE-ProRule" id="PRU00047"/>
    </source>
</evidence>
<evidence type="ECO:0000313" key="4">
    <source>
        <dbReference type="Proteomes" id="UP000321393"/>
    </source>
</evidence>
<dbReference type="EMBL" id="SSTE01004182">
    <property type="protein sequence ID" value="KAA0062783.1"/>
    <property type="molecule type" value="Genomic_DNA"/>
</dbReference>
<accession>A0A5A7V424</accession>
<keyword evidence="1" id="KW-0479">Metal-binding</keyword>